<sequence>MIQNVLVTGVTPLCNTNEIHCWENRPFSTIWPEDQPKAGKITRTIKKKPKRIRTAFSTDQLRALERSYSRHKYIDTERRRELASSLNIGEKCVKVWFQNRRMKEKKESSESSSESSNETREMSPPLPQVEPTQNQNNYIYYDPYYQLPYFYPYIGNTSCANAHEIPSAPTGSANDIAFYNEVNVYPTQYYPSVDQNVDAQYTDSQNYWSSNNNDIHYF</sequence>
<evidence type="ECO:0000256" key="5">
    <source>
        <dbReference type="PROSITE-ProRule" id="PRU00108"/>
    </source>
</evidence>
<organism evidence="9 10">
    <name type="scientific">Manduca sexta</name>
    <name type="common">Tobacco hawkmoth</name>
    <name type="synonym">Tobacco hornworm</name>
    <dbReference type="NCBI Taxonomy" id="7130"/>
    <lineage>
        <taxon>Eukaryota</taxon>
        <taxon>Metazoa</taxon>
        <taxon>Ecdysozoa</taxon>
        <taxon>Arthropoda</taxon>
        <taxon>Hexapoda</taxon>
        <taxon>Insecta</taxon>
        <taxon>Pterygota</taxon>
        <taxon>Neoptera</taxon>
        <taxon>Endopterygota</taxon>
        <taxon>Lepidoptera</taxon>
        <taxon>Glossata</taxon>
        <taxon>Ditrysia</taxon>
        <taxon>Bombycoidea</taxon>
        <taxon>Sphingidae</taxon>
        <taxon>Sphinginae</taxon>
        <taxon>Sphingini</taxon>
        <taxon>Manduca</taxon>
    </lineage>
</organism>
<evidence type="ECO:0000259" key="8">
    <source>
        <dbReference type="PROSITE" id="PS50071"/>
    </source>
</evidence>
<dbReference type="InterPro" id="IPR017970">
    <property type="entry name" value="Homeobox_CS"/>
</dbReference>
<comment type="caution">
    <text evidence="9">The sequence shown here is derived from an EMBL/GenBank/DDBJ whole genome shotgun (WGS) entry which is preliminary data.</text>
</comment>
<dbReference type="InterPro" id="IPR009057">
    <property type="entry name" value="Homeodomain-like_sf"/>
</dbReference>
<evidence type="ECO:0000256" key="2">
    <source>
        <dbReference type="ARBA" id="ARBA00023125"/>
    </source>
</evidence>
<dbReference type="InterPro" id="IPR001356">
    <property type="entry name" value="HD"/>
</dbReference>
<feature type="region of interest" description="Disordered" evidence="7">
    <location>
        <begin position="104"/>
        <end position="133"/>
    </location>
</feature>
<keyword evidence="10" id="KW-1185">Reference proteome</keyword>
<comment type="subcellular location">
    <subcellularLocation>
        <location evidence="1 5 6">Nucleus</location>
    </subcellularLocation>
</comment>
<dbReference type="EMBL" id="JH668442">
    <property type="protein sequence ID" value="KAG6453353.1"/>
    <property type="molecule type" value="Genomic_DNA"/>
</dbReference>
<evidence type="ECO:0000256" key="3">
    <source>
        <dbReference type="ARBA" id="ARBA00023155"/>
    </source>
</evidence>
<reference evidence="9" key="2">
    <citation type="submission" date="2020-12" db="EMBL/GenBank/DDBJ databases">
        <authorList>
            <person name="Kanost M."/>
        </authorList>
    </citation>
    <scope>NUCLEOTIDE SEQUENCE</scope>
</reference>
<gene>
    <name evidence="9" type="ORF">O3G_MSEX008103</name>
</gene>
<dbReference type="GO" id="GO:0005634">
    <property type="term" value="C:nucleus"/>
    <property type="evidence" value="ECO:0007669"/>
    <property type="project" value="UniProtKB-SubCell"/>
</dbReference>
<evidence type="ECO:0000256" key="7">
    <source>
        <dbReference type="SAM" id="MobiDB-lite"/>
    </source>
</evidence>
<evidence type="ECO:0000256" key="4">
    <source>
        <dbReference type="ARBA" id="ARBA00023242"/>
    </source>
</evidence>
<dbReference type="Gene3D" id="1.10.10.60">
    <property type="entry name" value="Homeodomain-like"/>
    <property type="match status" value="1"/>
</dbReference>
<evidence type="ECO:0000256" key="6">
    <source>
        <dbReference type="RuleBase" id="RU000682"/>
    </source>
</evidence>
<dbReference type="PROSITE" id="PS00027">
    <property type="entry name" value="HOMEOBOX_1"/>
    <property type="match status" value="1"/>
</dbReference>
<dbReference type="EMBL" id="JH668442">
    <property type="protein sequence ID" value="KAG6453354.1"/>
    <property type="molecule type" value="Genomic_DNA"/>
</dbReference>
<protein>
    <recommendedName>
        <fullName evidence="8">Homeobox domain-containing protein</fullName>
    </recommendedName>
</protein>
<dbReference type="PANTHER" id="PTHR24333">
    <property type="entry name" value="HOMEO BOX HB9 LIKE A-RELATED"/>
    <property type="match status" value="1"/>
</dbReference>
<dbReference type="GO" id="GO:0000981">
    <property type="term" value="F:DNA-binding transcription factor activity, RNA polymerase II-specific"/>
    <property type="evidence" value="ECO:0007669"/>
    <property type="project" value="InterPro"/>
</dbReference>
<keyword evidence="2 5" id="KW-0238">DNA-binding</keyword>
<dbReference type="PRINTS" id="PR00024">
    <property type="entry name" value="HOMEOBOX"/>
</dbReference>
<dbReference type="PANTHER" id="PTHR24333:SF8">
    <property type="entry name" value="HOMEOBOX PROTEIN CEH-62"/>
    <property type="match status" value="1"/>
</dbReference>
<name>A0A921ZA66_MANSE</name>
<evidence type="ECO:0000256" key="1">
    <source>
        <dbReference type="ARBA" id="ARBA00004123"/>
    </source>
</evidence>
<evidence type="ECO:0000313" key="10">
    <source>
        <dbReference type="Proteomes" id="UP000791440"/>
    </source>
</evidence>
<dbReference type="GO" id="GO:0003677">
    <property type="term" value="F:DNA binding"/>
    <property type="evidence" value="ECO:0007669"/>
    <property type="project" value="UniProtKB-UniRule"/>
</dbReference>
<feature type="domain" description="Homeobox" evidence="8">
    <location>
        <begin position="47"/>
        <end position="107"/>
    </location>
</feature>
<keyword evidence="4 5" id="KW-0539">Nucleus</keyword>
<dbReference type="AlphaFoldDB" id="A0A921ZA66"/>
<accession>A0A921ZA66</accession>
<dbReference type="InterPro" id="IPR050848">
    <property type="entry name" value="Homeobox_TF"/>
</dbReference>
<dbReference type="SMART" id="SM00389">
    <property type="entry name" value="HOX"/>
    <property type="match status" value="1"/>
</dbReference>
<dbReference type="PROSITE" id="PS50071">
    <property type="entry name" value="HOMEOBOX_2"/>
    <property type="match status" value="1"/>
</dbReference>
<dbReference type="Pfam" id="PF00046">
    <property type="entry name" value="Homeodomain"/>
    <property type="match status" value="1"/>
</dbReference>
<reference evidence="9" key="1">
    <citation type="journal article" date="2016" name="Insect Biochem. Mol. Biol.">
        <title>Multifaceted biological insights from a draft genome sequence of the tobacco hornworm moth, Manduca sexta.</title>
        <authorList>
            <person name="Kanost M.R."/>
            <person name="Arrese E.L."/>
            <person name="Cao X."/>
            <person name="Chen Y.R."/>
            <person name="Chellapilla S."/>
            <person name="Goldsmith M.R."/>
            <person name="Grosse-Wilde E."/>
            <person name="Heckel D.G."/>
            <person name="Herndon N."/>
            <person name="Jiang H."/>
            <person name="Papanicolaou A."/>
            <person name="Qu J."/>
            <person name="Soulages J.L."/>
            <person name="Vogel H."/>
            <person name="Walters J."/>
            <person name="Waterhouse R.M."/>
            <person name="Ahn S.J."/>
            <person name="Almeida F.C."/>
            <person name="An C."/>
            <person name="Aqrawi P."/>
            <person name="Bretschneider A."/>
            <person name="Bryant W.B."/>
            <person name="Bucks S."/>
            <person name="Chao H."/>
            <person name="Chevignon G."/>
            <person name="Christen J.M."/>
            <person name="Clarke D.F."/>
            <person name="Dittmer N.T."/>
            <person name="Ferguson L.C.F."/>
            <person name="Garavelou S."/>
            <person name="Gordon K.H.J."/>
            <person name="Gunaratna R.T."/>
            <person name="Han Y."/>
            <person name="Hauser F."/>
            <person name="He Y."/>
            <person name="Heidel-Fischer H."/>
            <person name="Hirsh A."/>
            <person name="Hu Y."/>
            <person name="Jiang H."/>
            <person name="Kalra D."/>
            <person name="Klinner C."/>
            <person name="Konig C."/>
            <person name="Kovar C."/>
            <person name="Kroll A.R."/>
            <person name="Kuwar S.S."/>
            <person name="Lee S.L."/>
            <person name="Lehman R."/>
            <person name="Li K."/>
            <person name="Li Z."/>
            <person name="Liang H."/>
            <person name="Lovelace S."/>
            <person name="Lu Z."/>
            <person name="Mansfield J.H."/>
            <person name="McCulloch K.J."/>
            <person name="Mathew T."/>
            <person name="Morton B."/>
            <person name="Muzny D.M."/>
            <person name="Neunemann D."/>
            <person name="Ongeri F."/>
            <person name="Pauchet Y."/>
            <person name="Pu L.L."/>
            <person name="Pyrousis I."/>
            <person name="Rao X.J."/>
            <person name="Redding A."/>
            <person name="Roesel C."/>
            <person name="Sanchez-Gracia A."/>
            <person name="Schaack S."/>
            <person name="Shukla A."/>
            <person name="Tetreau G."/>
            <person name="Wang Y."/>
            <person name="Xiong G.H."/>
            <person name="Traut W."/>
            <person name="Walsh T.K."/>
            <person name="Worley K.C."/>
            <person name="Wu D."/>
            <person name="Wu W."/>
            <person name="Wu Y.Q."/>
            <person name="Zhang X."/>
            <person name="Zou Z."/>
            <person name="Zucker H."/>
            <person name="Briscoe A.D."/>
            <person name="Burmester T."/>
            <person name="Clem R.J."/>
            <person name="Feyereisen R."/>
            <person name="Grimmelikhuijzen C.J.P."/>
            <person name="Hamodrakas S.J."/>
            <person name="Hansson B.S."/>
            <person name="Huguet E."/>
            <person name="Jermiin L.S."/>
            <person name="Lan Q."/>
            <person name="Lehman H.K."/>
            <person name="Lorenzen M."/>
            <person name="Merzendorfer H."/>
            <person name="Michalopoulos I."/>
            <person name="Morton D.B."/>
            <person name="Muthukrishnan S."/>
            <person name="Oakeshott J.G."/>
            <person name="Palmer W."/>
            <person name="Park Y."/>
            <person name="Passarelli A.L."/>
            <person name="Rozas J."/>
            <person name="Schwartz L.M."/>
            <person name="Smith W."/>
            <person name="Southgate A."/>
            <person name="Vilcinskas A."/>
            <person name="Vogt R."/>
            <person name="Wang P."/>
            <person name="Werren J."/>
            <person name="Yu X.Q."/>
            <person name="Zhou J.J."/>
            <person name="Brown S.J."/>
            <person name="Scherer S.E."/>
            <person name="Richards S."/>
            <person name="Blissard G.W."/>
        </authorList>
    </citation>
    <scope>NUCLEOTIDE SEQUENCE</scope>
</reference>
<feature type="DNA-binding region" description="Homeobox" evidence="5">
    <location>
        <begin position="49"/>
        <end position="108"/>
    </location>
</feature>
<dbReference type="Proteomes" id="UP000791440">
    <property type="component" value="Unassembled WGS sequence"/>
</dbReference>
<dbReference type="CDD" id="cd00086">
    <property type="entry name" value="homeodomain"/>
    <property type="match status" value="1"/>
</dbReference>
<dbReference type="SUPFAM" id="SSF46689">
    <property type="entry name" value="Homeodomain-like"/>
    <property type="match status" value="1"/>
</dbReference>
<evidence type="ECO:0000313" key="9">
    <source>
        <dbReference type="EMBL" id="KAG6453354.1"/>
    </source>
</evidence>
<dbReference type="InterPro" id="IPR020479">
    <property type="entry name" value="HD_metazoa"/>
</dbReference>
<keyword evidence="3 5" id="KW-0371">Homeobox</keyword>
<proteinExistence type="predicted"/>
<dbReference type="OrthoDB" id="6159439at2759"/>